<dbReference type="Gene3D" id="3.30.1540.10">
    <property type="entry name" value="formyl-coa transferase, domain 3"/>
    <property type="match status" value="1"/>
</dbReference>
<dbReference type="EMBL" id="FTMN01000010">
    <property type="protein sequence ID" value="SIQ88827.1"/>
    <property type="molecule type" value="Genomic_DNA"/>
</dbReference>
<proteinExistence type="predicted"/>
<name>A0A1N6WFA6_9GAMM</name>
<dbReference type="InterPro" id="IPR044855">
    <property type="entry name" value="CoA-Trfase_III_dom3_sf"/>
</dbReference>
<dbReference type="SUPFAM" id="SSF89796">
    <property type="entry name" value="CoA-transferase family III (CaiB/BaiF)"/>
    <property type="match status" value="1"/>
</dbReference>
<evidence type="ECO:0000313" key="2">
    <source>
        <dbReference type="EMBL" id="SIQ88827.1"/>
    </source>
</evidence>
<dbReference type="Gene3D" id="3.40.50.10540">
    <property type="entry name" value="Crotonobetainyl-coa:carnitine coa-transferase, domain 1"/>
    <property type="match status" value="1"/>
</dbReference>
<gene>
    <name evidence="2" type="ORF">SAMN05421647_110126</name>
</gene>
<organism evidence="2 3">
    <name type="scientific">Marinobacterium stanieri</name>
    <dbReference type="NCBI Taxonomy" id="49186"/>
    <lineage>
        <taxon>Bacteria</taxon>
        <taxon>Pseudomonadati</taxon>
        <taxon>Pseudomonadota</taxon>
        <taxon>Gammaproteobacteria</taxon>
        <taxon>Oceanospirillales</taxon>
        <taxon>Oceanospirillaceae</taxon>
        <taxon>Marinobacterium</taxon>
    </lineage>
</organism>
<protein>
    <submittedName>
        <fullName evidence="2">Formyl-CoA transferase</fullName>
    </submittedName>
</protein>
<reference evidence="3" key="1">
    <citation type="submission" date="2017-01" db="EMBL/GenBank/DDBJ databases">
        <authorList>
            <person name="Varghese N."/>
            <person name="Submissions S."/>
        </authorList>
    </citation>
    <scope>NUCLEOTIDE SEQUENCE [LARGE SCALE GENOMIC DNA]</scope>
    <source>
        <strain evidence="3">DSM 7027</strain>
    </source>
</reference>
<dbReference type="AlphaFoldDB" id="A0A1N6WFA6"/>
<evidence type="ECO:0000256" key="1">
    <source>
        <dbReference type="ARBA" id="ARBA00022679"/>
    </source>
</evidence>
<dbReference type="RefSeq" id="WP_076465369.1">
    <property type="nucleotide sequence ID" value="NZ_FTMN01000010.1"/>
</dbReference>
<evidence type="ECO:0000313" key="3">
    <source>
        <dbReference type="Proteomes" id="UP000186895"/>
    </source>
</evidence>
<dbReference type="InterPro" id="IPR050483">
    <property type="entry name" value="CoA-transferase_III_domain"/>
</dbReference>
<keyword evidence="1 2" id="KW-0808">Transferase</keyword>
<dbReference type="Proteomes" id="UP000186895">
    <property type="component" value="Unassembled WGS sequence"/>
</dbReference>
<keyword evidence="3" id="KW-1185">Reference proteome</keyword>
<dbReference type="GO" id="GO:0008410">
    <property type="term" value="F:CoA-transferase activity"/>
    <property type="evidence" value="ECO:0007669"/>
    <property type="project" value="TreeGrafter"/>
</dbReference>
<dbReference type="STRING" id="49186.SAMN05421647_110126"/>
<dbReference type="InterPro" id="IPR003673">
    <property type="entry name" value="CoA-Trfase_fam_III"/>
</dbReference>
<dbReference type="PANTHER" id="PTHR48207:SF3">
    <property type="entry name" value="SUCCINATE--HYDROXYMETHYLGLUTARATE COA-TRANSFERASE"/>
    <property type="match status" value="1"/>
</dbReference>
<dbReference type="Pfam" id="PF02515">
    <property type="entry name" value="CoA_transf_3"/>
    <property type="match status" value="1"/>
</dbReference>
<sequence length="409" mass="44444">MTEETSSAKEQADQPLPLEGVRVLELGSLIAGPYAASILAQFGAEVIKVEPPGTGDPLRRWRKMHKDTSLWWYSQSRNKKSLTLNLKDPDAQDVIHKLVEDCDIVIENFRPGTLEKWNLGWEQLSAINPSLIMIRVSGYGQDGPYASRPGFAAIAESIGGLRYLAGYPDRPPVRAGVSIGDTLASLYGVIGAMMAMHHLKVNGGKGQYVDVALYEAVFGVMESLIPEYGMFGFVRERTGASMPGIAPSSTYRSADDRYIVIAANSDSIFKRLMNAIDRPDLAEDPELAHNDGRARRSDELDEAIEAWTSNRSLKDALQVLEDAAVPSSGINTAAEIFEDPHFRARGMISEQPLPDGEEISLPGIVPKLSATPGTTRWLGPQLGEHNDEILSGLGYDAAAIQGLKDKGAL</sequence>
<accession>A0A1N6WFA6</accession>
<dbReference type="InterPro" id="IPR023606">
    <property type="entry name" value="CoA-Trfase_III_dom_1_sf"/>
</dbReference>
<dbReference type="PANTHER" id="PTHR48207">
    <property type="entry name" value="SUCCINATE--HYDROXYMETHYLGLUTARATE COA-TRANSFERASE"/>
    <property type="match status" value="1"/>
</dbReference>
<dbReference type="eggNOG" id="COG1804">
    <property type="taxonomic scope" value="Bacteria"/>
</dbReference>